<dbReference type="InterPro" id="IPR011008">
    <property type="entry name" value="Dimeric_a/b-barrel"/>
</dbReference>
<dbReference type="InterPro" id="IPR019887">
    <property type="entry name" value="Tscrpt_reg_AsnC/Lrp_C"/>
</dbReference>
<protein>
    <submittedName>
        <fullName evidence="5">Transcriptional regulatory protein</fullName>
    </submittedName>
</protein>
<feature type="domain" description="HTH asnC-type" evidence="4">
    <location>
        <begin position="5"/>
        <end position="66"/>
    </location>
</feature>
<dbReference type="PROSITE" id="PS50956">
    <property type="entry name" value="HTH_ASNC_2"/>
    <property type="match status" value="1"/>
</dbReference>
<dbReference type="InterPro" id="IPR019888">
    <property type="entry name" value="Tscrpt_reg_AsnC-like"/>
</dbReference>
<dbReference type="OrthoDB" id="6762at2157"/>
<dbReference type="Gene3D" id="3.30.70.920">
    <property type="match status" value="1"/>
</dbReference>
<dbReference type="AlphaFoldDB" id="A0A1V0N3P9"/>
<dbReference type="Gene3D" id="1.10.10.10">
    <property type="entry name" value="Winged helix-like DNA-binding domain superfamily/Winged helix DNA-binding domain"/>
    <property type="match status" value="1"/>
</dbReference>
<dbReference type="GO" id="GO:0043200">
    <property type="term" value="P:response to amino acid"/>
    <property type="evidence" value="ECO:0007669"/>
    <property type="project" value="TreeGrafter"/>
</dbReference>
<dbReference type="InterPro" id="IPR011991">
    <property type="entry name" value="ArsR-like_HTH"/>
</dbReference>
<dbReference type="SUPFAM" id="SSF54909">
    <property type="entry name" value="Dimeric alpha+beta barrel"/>
    <property type="match status" value="1"/>
</dbReference>
<dbReference type="GO" id="GO:0005829">
    <property type="term" value="C:cytosol"/>
    <property type="evidence" value="ECO:0007669"/>
    <property type="project" value="TreeGrafter"/>
</dbReference>
<dbReference type="PANTHER" id="PTHR30154:SF34">
    <property type="entry name" value="TRANSCRIPTIONAL REGULATOR AZLB"/>
    <property type="match status" value="1"/>
</dbReference>
<keyword evidence="1" id="KW-0805">Transcription regulation</keyword>
<dbReference type="InterPro" id="IPR036390">
    <property type="entry name" value="WH_DNA-bd_sf"/>
</dbReference>
<keyword evidence="6" id="KW-1185">Reference proteome</keyword>
<dbReference type="PRINTS" id="PR00033">
    <property type="entry name" value="HTHASNC"/>
</dbReference>
<evidence type="ECO:0000256" key="3">
    <source>
        <dbReference type="ARBA" id="ARBA00023163"/>
    </source>
</evidence>
<dbReference type="STRING" id="74969.FAD_0793"/>
<dbReference type="KEGG" id="fai:FAD_0793"/>
<proteinExistence type="predicted"/>
<keyword evidence="2" id="KW-0238">DNA-binding</keyword>
<dbReference type="Pfam" id="PF01037">
    <property type="entry name" value="AsnC_trans_reg"/>
    <property type="match status" value="1"/>
</dbReference>
<dbReference type="SUPFAM" id="SSF46785">
    <property type="entry name" value="Winged helix' DNA-binding domain"/>
    <property type="match status" value="1"/>
</dbReference>
<dbReference type="Pfam" id="PF13412">
    <property type="entry name" value="HTH_24"/>
    <property type="match status" value="1"/>
</dbReference>
<evidence type="ECO:0000313" key="5">
    <source>
        <dbReference type="EMBL" id="ARD84696.1"/>
    </source>
</evidence>
<dbReference type="PANTHER" id="PTHR30154">
    <property type="entry name" value="LEUCINE-RESPONSIVE REGULATORY PROTEIN"/>
    <property type="match status" value="1"/>
</dbReference>
<dbReference type="SMART" id="SM00344">
    <property type="entry name" value="HTH_ASNC"/>
    <property type="match status" value="1"/>
</dbReference>
<dbReference type="RefSeq" id="WP_081141985.1">
    <property type="nucleotide sequence ID" value="NZ_CP015363.1"/>
</dbReference>
<dbReference type="GeneID" id="31676295"/>
<dbReference type="Proteomes" id="UP000192050">
    <property type="component" value="Chromosome"/>
</dbReference>
<evidence type="ECO:0000256" key="1">
    <source>
        <dbReference type="ARBA" id="ARBA00023015"/>
    </source>
</evidence>
<accession>A0A1V0N3P9</accession>
<dbReference type="CDD" id="cd00090">
    <property type="entry name" value="HTH_ARSR"/>
    <property type="match status" value="1"/>
</dbReference>
<dbReference type="EMBL" id="CP015363">
    <property type="protein sequence ID" value="ARD84696.1"/>
    <property type="molecule type" value="Genomic_DNA"/>
</dbReference>
<dbReference type="InterPro" id="IPR036388">
    <property type="entry name" value="WH-like_DNA-bd_sf"/>
</dbReference>
<name>A0A1V0N3P9_9ARCH</name>
<evidence type="ECO:0000259" key="4">
    <source>
        <dbReference type="PROSITE" id="PS50956"/>
    </source>
</evidence>
<evidence type="ECO:0000313" key="6">
    <source>
        <dbReference type="Proteomes" id="UP000192050"/>
    </source>
</evidence>
<sequence length="147" mass="17102">MLENIDKKDMKIIEYLKEHGRDKSSDISNALQIPRATIFERMERLRKDGFIKKYTVDLNYDKLGYSVMSYIMIQYNPKASIDQRTLCLNLSKMDNVISASIVTGDWDIVLLTAQKSMRDLSKFVLEQLRTMDGIEKSVTIPLFERVL</sequence>
<keyword evidence="3" id="KW-0804">Transcription</keyword>
<reference evidence="5 6" key="1">
    <citation type="submission" date="2011-10" db="EMBL/GenBank/DDBJ databases">
        <title>Metabolic and evolutionary patterns in the extreme acidophile Ferroplasma acidiphilum.</title>
        <authorList>
            <person name="Golyshina O.V."/>
            <person name="Kozyavkin S.A."/>
            <person name="Tatusov R.L."/>
            <person name="Slesarev A.I."/>
            <person name="Golyshin P.N."/>
        </authorList>
    </citation>
    <scope>NUCLEOTIDE SEQUENCE [LARGE SCALE GENOMIC DNA]</scope>
    <source>
        <strain evidence="6">Y</strain>
    </source>
</reference>
<gene>
    <name evidence="5" type="ORF">FAD_0793</name>
</gene>
<organism evidence="5 6">
    <name type="scientific">Ferroplasma acidiphilum</name>
    <dbReference type="NCBI Taxonomy" id="74969"/>
    <lineage>
        <taxon>Archaea</taxon>
        <taxon>Methanobacteriati</taxon>
        <taxon>Thermoplasmatota</taxon>
        <taxon>Thermoplasmata</taxon>
        <taxon>Thermoplasmatales</taxon>
        <taxon>Ferroplasmaceae</taxon>
        <taxon>Ferroplasma</taxon>
    </lineage>
</organism>
<evidence type="ECO:0000256" key="2">
    <source>
        <dbReference type="ARBA" id="ARBA00023125"/>
    </source>
</evidence>
<dbReference type="InterPro" id="IPR000485">
    <property type="entry name" value="AsnC-type_HTH_dom"/>
</dbReference>
<dbReference type="GO" id="GO:0043565">
    <property type="term" value="F:sequence-specific DNA binding"/>
    <property type="evidence" value="ECO:0007669"/>
    <property type="project" value="InterPro"/>
</dbReference>